<dbReference type="Gene3D" id="3.10.450.50">
    <property type="match status" value="1"/>
</dbReference>
<dbReference type="InterPro" id="IPR032710">
    <property type="entry name" value="NTF2-like_dom_sf"/>
</dbReference>
<organism evidence="6 7">
    <name type="scientific">Lasallia pustulata</name>
    <dbReference type="NCBI Taxonomy" id="136370"/>
    <lineage>
        <taxon>Eukaryota</taxon>
        <taxon>Fungi</taxon>
        <taxon>Dikarya</taxon>
        <taxon>Ascomycota</taxon>
        <taxon>Pezizomycotina</taxon>
        <taxon>Lecanoromycetes</taxon>
        <taxon>OSLEUM clade</taxon>
        <taxon>Umbilicariomycetidae</taxon>
        <taxon>Umbilicariales</taxon>
        <taxon>Umbilicariaceae</taxon>
        <taxon>Lasallia</taxon>
    </lineage>
</organism>
<gene>
    <name evidence="6" type="ORF">FRX48_00896</name>
</gene>
<accession>A0A5M8Q1W3</accession>
<evidence type="ECO:0000256" key="1">
    <source>
        <dbReference type="ARBA" id="ARBA00022884"/>
    </source>
</evidence>
<feature type="compositionally biased region" description="Polar residues" evidence="3">
    <location>
        <begin position="1"/>
        <end position="27"/>
    </location>
</feature>
<feature type="compositionally biased region" description="Acidic residues" evidence="3">
    <location>
        <begin position="297"/>
        <end position="306"/>
    </location>
</feature>
<feature type="compositionally biased region" description="Pro residues" evidence="3">
    <location>
        <begin position="375"/>
        <end position="389"/>
    </location>
</feature>
<evidence type="ECO:0000313" key="7">
    <source>
        <dbReference type="Proteomes" id="UP000324767"/>
    </source>
</evidence>
<dbReference type="InterPro" id="IPR018222">
    <property type="entry name" value="Nuclear_transport_factor_2_euk"/>
</dbReference>
<keyword evidence="1 2" id="KW-0694">RNA-binding</keyword>
<dbReference type="Pfam" id="PF00076">
    <property type="entry name" value="RRM_1"/>
    <property type="match status" value="1"/>
</dbReference>
<feature type="region of interest" description="Disordered" evidence="3">
    <location>
        <begin position="499"/>
        <end position="568"/>
    </location>
</feature>
<evidence type="ECO:0000313" key="6">
    <source>
        <dbReference type="EMBL" id="KAA6416176.1"/>
    </source>
</evidence>
<evidence type="ECO:0000256" key="3">
    <source>
        <dbReference type="SAM" id="MobiDB-lite"/>
    </source>
</evidence>
<dbReference type="EMBL" id="VXIT01000001">
    <property type="protein sequence ID" value="KAA6416176.1"/>
    <property type="molecule type" value="Genomic_DNA"/>
</dbReference>
<dbReference type="GO" id="GO:1990861">
    <property type="term" value="C:Ubp3-Bre5 deubiquitination complex"/>
    <property type="evidence" value="ECO:0007669"/>
    <property type="project" value="TreeGrafter"/>
</dbReference>
<dbReference type="Pfam" id="PF02136">
    <property type="entry name" value="NTF2"/>
    <property type="match status" value="1"/>
</dbReference>
<evidence type="ECO:0000256" key="2">
    <source>
        <dbReference type="PROSITE-ProRule" id="PRU00176"/>
    </source>
</evidence>
<dbReference type="InterPro" id="IPR002075">
    <property type="entry name" value="NTF2_dom"/>
</dbReference>
<sequence length="580" mass="61172">MATGSVAASVNGTYGSQQPYVTTEAHPSTQTSNSTAGSATSGAYGAQNGNVPAATNNAPAGTEENSNSVSKDEVGWYFVEQYYTTLSRSPEKLHLFYSKRSQFVSGVEAEKVTVSVGQRNINERIKELDIQDCKVRVSNVDSQESYKNLVVQVIGEMSNKAAPHRKFVQTFVLAEQPNGYFVLNDIFRYINEEEEEIEPEPLAESEAPAPAAPETEIKTLSSSDDLAAQQHDAEHVSKKLEEQVAAAQGSQDEDAADAPTTNGVSVPMTAAADVVEDVSGIDIAQSEDQPEATPEIAEPDDAVEAVELEKPKDPDPTPVASPPKAAAATPVQAATPAAPPKPATWAKMVAGSHIVPPAVPSSASSTSPAPSQPKAAPPPPKQATTPPTPAGDDSPSQTQQGAEWQTAGQENGKRQSRGQSVSAAGDNQNVMGYVKNVTEKVDESILKNTLLQYGKLAYFDVSRQKNCAFVEFVDAAGYNAAVAANPHSIGGEQIYVEERRPRPTAYGGGYSQNRGGMRGGRGGPDGRPGSQGRGAFQKDGGRGGFTPAAASPPRPGRQSDAPRSWPGASCLDSALRWLRR</sequence>
<dbReference type="InterPro" id="IPR039539">
    <property type="entry name" value="Ras_GTPase_bind_prot"/>
</dbReference>
<dbReference type="FunFam" id="3.10.450.50:FF:000003">
    <property type="entry name" value="Nuclear transport factor 2 family protein"/>
    <property type="match status" value="1"/>
</dbReference>
<feature type="region of interest" description="Disordered" evidence="3">
    <location>
        <begin position="277"/>
        <end position="427"/>
    </location>
</feature>
<dbReference type="CDD" id="cd00780">
    <property type="entry name" value="NTF2"/>
    <property type="match status" value="1"/>
</dbReference>
<dbReference type="GO" id="GO:0005829">
    <property type="term" value="C:cytosol"/>
    <property type="evidence" value="ECO:0007669"/>
    <property type="project" value="TreeGrafter"/>
</dbReference>
<feature type="compositionally biased region" description="Low complexity" evidence="3">
    <location>
        <begin position="360"/>
        <end position="374"/>
    </location>
</feature>
<dbReference type="InterPro" id="IPR012677">
    <property type="entry name" value="Nucleotide-bd_a/b_plait_sf"/>
</dbReference>
<feature type="region of interest" description="Disordered" evidence="3">
    <location>
        <begin position="220"/>
        <end position="264"/>
    </location>
</feature>
<dbReference type="Proteomes" id="UP000324767">
    <property type="component" value="Unassembled WGS sequence"/>
</dbReference>
<proteinExistence type="predicted"/>
<dbReference type="PROSITE" id="PS50102">
    <property type="entry name" value="RRM"/>
    <property type="match status" value="1"/>
</dbReference>
<dbReference type="GO" id="GO:0016579">
    <property type="term" value="P:protein deubiquitination"/>
    <property type="evidence" value="ECO:0007669"/>
    <property type="project" value="TreeGrafter"/>
</dbReference>
<dbReference type="OrthoDB" id="339151at2759"/>
<dbReference type="AlphaFoldDB" id="A0A5M8Q1W3"/>
<comment type="caution">
    <text evidence="6">The sequence shown here is derived from an EMBL/GenBank/DDBJ whole genome shotgun (WGS) entry which is preliminary data.</text>
</comment>
<dbReference type="InterPro" id="IPR035979">
    <property type="entry name" value="RBD_domain_sf"/>
</dbReference>
<feature type="region of interest" description="Disordered" evidence="3">
    <location>
        <begin position="1"/>
        <end position="68"/>
    </location>
</feature>
<protein>
    <submittedName>
        <fullName evidence="6">Uncharacterized protein</fullName>
    </submittedName>
</protein>
<name>A0A5M8Q1W3_9LECA</name>
<feature type="domain" description="RRM" evidence="4">
    <location>
        <begin position="433"/>
        <end position="501"/>
    </location>
</feature>
<reference evidence="6 7" key="1">
    <citation type="submission" date="2019-09" db="EMBL/GenBank/DDBJ databases">
        <title>The hologenome of the rock-dwelling lichen Lasallia pustulata.</title>
        <authorList>
            <person name="Greshake Tzovaras B."/>
            <person name="Segers F."/>
            <person name="Bicker A."/>
            <person name="Dal Grande F."/>
            <person name="Otte J."/>
            <person name="Hankeln T."/>
            <person name="Schmitt I."/>
            <person name="Ebersberger I."/>
        </authorList>
    </citation>
    <scope>NUCLEOTIDE SEQUENCE [LARGE SCALE GENOMIC DNA]</scope>
    <source>
        <strain evidence="6">A1-1</strain>
    </source>
</reference>
<dbReference type="PANTHER" id="PTHR10693">
    <property type="entry name" value="RAS GTPASE-ACTIVATING PROTEIN-BINDING PROTEIN"/>
    <property type="match status" value="1"/>
</dbReference>
<dbReference type="SUPFAM" id="SSF54427">
    <property type="entry name" value="NTF2-like"/>
    <property type="match status" value="1"/>
</dbReference>
<dbReference type="InterPro" id="IPR000504">
    <property type="entry name" value="RRM_dom"/>
</dbReference>
<dbReference type="SUPFAM" id="SSF54928">
    <property type="entry name" value="RNA-binding domain, RBD"/>
    <property type="match status" value="1"/>
</dbReference>
<feature type="compositionally biased region" description="Basic and acidic residues" evidence="3">
    <location>
        <begin position="231"/>
        <end position="242"/>
    </location>
</feature>
<feature type="compositionally biased region" description="Low complexity" evidence="3">
    <location>
        <begin position="322"/>
        <end position="336"/>
    </location>
</feature>
<feature type="compositionally biased region" description="Gly residues" evidence="3">
    <location>
        <begin position="506"/>
        <end position="532"/>
    </location>
</feature>
<evidence type="ECO:0000259" key="5">
    <source>
        <dbReference type="PROSITE" id="PS50177"/>
    </source>
</evidence>
<dbReference type="GO" id="GO:1990904">
    <property type="term" value="C:ribonucleoprotein complex"/>
    <property type="evidence" value="ECO:0007669"/>
    <property type="project" value="TreeGrafter"/>
</dbReference>
<dbReference type="GO" id="GO:0003729">
    <property type="term" value="F:mRNA binding"/>
    <property type="evidence" value="ECO:0007669"/>
    <property type="project" value="TreeGrafter"/>
</dbReference>
<dbReference type="PANTHER" id="PTHR10693:SF20">
    <property type="entry name" value="AT27578P"/>
    <property type="match status" value="1"/>
</dbReference>
<dbReference type="SMART" id="SM00360">
    <property type="entry name" value="RRM"/>
    <property type="match status" value="1"/>
</dbReference>
<dbReference type="Gene3D" id="3.30.70.330">
    <property type="match status" value="1"/>
</dbReference>
<dbReference type="PROSITE" id="PS50177">
    <property type="entry name" value="NTF2_DOMAIN"/>
    <property type="match status" value="1"/>
</dbReference>
<feature type="domain" description="NTF2" evidence="5">
    <location>
        <begin position="74"/>
        <end position="189"/>
    </location>
</feature>
<feature type="compositionally biased region" description="Low complexity" evidence="3">
    <location>
        <begin position="28"/>
        <end position="46"/>
    </location>
</feature>
<feature type="compositionally biased region" description="Polar residues" evidence="3">
    <location>
        <begin position="394"/>
        <end position="409"/>
    </location>
</feature>
<feature type="compositionally biased region" description="Polar residues" evidence="3">
    <location>
        <begin position="417"/>
        <end position="427"/>
    </location>
</feature>
<evidence type="ECO:0000259" key="4">
    <source>
        <dbReference type="PROSITE" id="PS50102"/>
    </source>
</evidence>
<feature type="compositionally biased region" description="Polar residues" evidence="3">
    <location>
        <begin position="47"/>
        <end position="68"/>
    </location>
</feature>
<dbReference type="GO" id="GO:0034517">
    <property type="term" value="P:ribophagy"/>
    <property type="evidence" value="ECO:0007669"/>
    <property type="project" value="TreeGrafter"/>
</dbReference>